<organism evidence="3 4">
    <name type="scientific">Pelagomonas calceolata</name>
    <dbReference type="NCBI Taxonomy" id="35677"/>
    <lineage>
        <taxon>Eukaryota</taxon>
        <taxon>Sar</taxon>
        <taxon>Stramenopiles</taxon>
        <taxon>Ochrophyta</taxon>
        <taxon>Pelagophyceae</taxon>
        <taxon>Pelagomonadales</taxon>
        <taxon>Pelagomonadaceae</taxon>
        <taxon>Pelagomonas</taxon>
    </lineage>
</organism>
<proteinExistence type="predicted"/>
<sequence>MSFSGQGGYFQENSDDDTRFSATLQPPQPRRAPPPRPSPKQPATRESGLAFGAVRFPSTTSVLWDRACSAPFRASLADDAPAVVVTADCARTLNDFVDESNDTRRFVGAVAARSKVARAVDSTKCPPAATAARRAVVFGDDVAVQSIGGRRLDVVVSTQNVGPEDDNDDLTLAATVSKRDTTLRIELACAAPATTYAFSQLRMPLAVLPTPLDAALRRSNGASLPRRPGAYDAAVRCGYVTLDEARRAVFLLDDDPLTEATPLVGVFCAGFVCADATRACRDGAVVAACAAFLRRSGTALVAAETCLVAVFCAPARNQPAAPTFFECRGSPDGGREILDFACDLDVDSLGASGEAPRAVVVAALKRRPALAPPPPATAPPAKAAPPSPLKDDDSATTTTMDESTVDTRLKRATGRIRELEARLAAYEGAAAAPAKADTGRVRELEAKLAAYEAAAPATAEPAAPAPEKAAAPAPARAEAPAPPRAEAPEKPLPPAIRPNRAAQSIRRTAAVRAPPASPAPAPAPRPAASPASQPPPPPDVFPTRRPKDELRASAEDVADVISGAYDDAGTDDDEDVSFASVGVVRALRLPDASVGSVGPETSGGALEAAAYASMPLTEVNENFPKAGEGADLNAFPKIRVPPNECFVDPDSDDEIVAQYVETGTVDA</sequence>
<reference evidence="3" key="1">
    <citation type="submission" date="2021-11" db="EMBL/GenBank/DDBJ databases">
        <authorList>
            <consortium name="Genoscope - CEA"/>
            <person name="William W."/>
        </authorList>
    </citation>
    <scope>NUCLEOTIDE SEQUENCE</scope>
</reference>
<feature type="compositionally biased region" description="Basic and acidic residues" evidence="1">
    <location>
        <begin position="545"/>
        <end position="554"/>
    </location>
</feature>
<dbReference type="InterPro" id="IPR057731">
    <property type="entry name" value="STIL_N"/>
</dbReference>
<feature type="compositionally biased region" description="Pro residues" evidence="1">
    <location>
        <begin position="515"/>
        <end position="540"/>
    </location>
</feature>
<feature type="region of interest" description="Disordered" evidence="1">
    <location>
        <begin position="370"/>
        <end position="411"/>
    </location>
</feature>
<evidence type="ECO:0000259" key="2">
    <source>
        <dbReference type="Pfam" id="PF15253"/>
    </source>
</evidence>
<comment type="caution">
    <text evidence="3">The sequence shown here is derived from an EMBL/GenBank/DDBJ whole genome shotgun (WGS) entry which is preliminary data.</text>
</comment>
<protein>
    <recommendedName>
        <fullName evidence="2">STIL N-terminal domain-containing protein</fullName>
    </recommendedName>
</protein>
<dbReference type="Proteomes" id="UP000789595">
    <property type="component" value="Unassembled WGS sequence"/>
</dbReference>
<evidence type="ECO:0000313" key="4">
    <source>
        <dbReference type="Proteomes" id="UP000789595"/>
    </source>
</evidence>
<accession>A0A8J2T186</accession>
<dbReference type="OrthoDB" id="76173at2759"/>
<dbReference type="EMBL" id="CAKKNE010000006">
    <property type="protein sequence ID" value="CAH0378474.1"/>
    <property type="molecule type" value="Genomic_DNA"/>
</dbReference>
<feature type="region of interest" description="Disordered" evidence="1">
    <location>
        <begin position="457"/>
        <end position="557"/>
    </location>
</feature>
<gene>
    <name evidence="3" type="ORF">PECAL_6P00600</name>
</gene>
<feature type="domain" description="STIL N-terminal" evidence="2">
    <location>
        <begin position="178"/>
        <end position="330"/>
    </location>
</feature>
<name>A0A8J2T186_9STRA</name>
<feature type="compositionally biased region" description="Pro residues" evidence="1">
    <location>
        <begin position="370"/>
        <end position="388"/>
    </location>
</feature>
<feature type="compositionally biased region" description="Low complexity" evidence="1">
    <location>
        <begin position="457"/>
        <end position="479"/>
    </location>
</feature>
<dbReference type="Pfam" id="PF15253">
    <property type="entry name" value="STIL_N"/>
    <property type="match status" value="1"/>
</dbReference>
<feature type="compositionally biased region" description="Pro residues" evidence="1">
    <location>
        <begin position="480"/>
        <end position="496"/>
    </location>
</feature>
<evidence type="ECO:0000256" key="1">
    <source>
        <dbReference type="SAM" id="MobiDB-lite"/>
    </source>
</evidence>
<dbReference type="AlphaFoldDB" id="A0A8J2T186"/>
<feature type="region of interest" description="Disordered" evidence="1">
    <location>
        <begin position="1"/>
        <end position="49"/>
    </location>
</feature>
<evidence type="ECO:0000313" key="3">
    <source>
        <dbReference type="EMBL" id="CAH0378474.1"/>
    </source>
</evidence>
<feature type="compositionally biased region" description="Pro residues" evidence="1">
    <location>
        <begin position="26"/>
        <end position="40"/>
    </location>
</feature>
<keyword evidence="4" id="KW-1185">Reference proteome</keyword>